<evidence type="ECO:0000313" key="2">
    <source>
        <dbReference type="Proteomes" id="UP000466388"/>
    </source>
</evidence>
<keyword evidence="2" id="KW-1185">Reference proteome</keyword>
<dbReference type="AlphaFoldDB" id="A0A7X3C495"/>
<sequence>MIKLNDVVKCQPNGNLTCPFVGTVERIYERTVMVTVTEHHPNDHWKLMELMGRVIVGLDKVELHDLQLEPVRSQAQ</sequence>
<gene>
    <name evidence="1" type="ORF">GM612_11930</name>
</gene>
<organism evidence="1 2">
    <name type="scientific">Secundilactobacillus folii</name>
    <dbReference type="NCBI Taxonomy" id="2678357"/>
    <lineage>
        <taxon>Bacteria</taxon>
        <taxon>Bacillati</taxon>
        <taxon>Bacillota</taxon>
        <taxon>Bacilli</taxon>
        <taxon>Lactobacillales</taxon>
        <taxon>Lactobacillaceae</taxon>
        <taxon>Secundilactobacillus</taxon>
    </lineage>
</organism>
<dbReference type="EMBL" id="WNJO01000026">
    <property type="protein sequence ID" value="MTV83327.1"/>
    <property type="molecule type" value="Genomic_DNA"/>
</dbReference>
<reference evidence="1 2" key="1">
    <citation type="submission" date="2019-11" db="EMBL/GenBank/DDBJ databases">
        <title>Lactobacillus sp. nov. CRM56-3, isolated from fermented tea leaves.</title>
        <authorList>
            <person name="Phuengjayaem S."/>
            <person name="Tanasupawat S."/>
        </authorList>
    </citation>
    <scope>NUCLEOTIDE SEQUENCE [LARGE SCALE GENOMIC DNA]</scope>
    <source>
        <strain evidence="1 2">CRM56-3</strain>
    </source>
</reference>
<dbReference type="Proteomes" id="UP000466388">
    <property type="component" value="Unassembled WGS sequence"/>
</dbReference>
<protein>
    <recommendedName>
        <fullName evidence="3">DUF2187 domain-containing protein</fullName>
    </recommendedName>
</protein>
<name>A0A7X3C495_9LACO</name>
<evidence type="ECO:0008006" key="3">
    <source>
        <dbReference type="Google" id="ProtNLM"/>
    </source>
</evidence>
<proteinExistence type="predicted"/>
<evidence type="ECO:0000313" key="1">
    <source>
        <dbReference type="EMBL" id="MTV83327.1"/>
    </source>
</evidence>
<comment type="caution">
    <text evidence="1">The sequence shown here is derived from an EMBL/GenBank/DDBJ whole genome shotgun (WGS) entry which is preliminary data.</text>
</comment>
<accession>A0A7X3C495</accession>
<dbReference type="RefSeq" id="WP_155432586.1">
    <property type="nucleotide sequence ID" value="NZ_WNJO01000026.1"/>
</dbReference>